<protein>
    <submittedName>
        <fullName evidence="2">Uncharacterized protein</fullName>
    </submittedName>
</protein>
<evidence type="ECO:0000256" key="1">
    <source>
        <dbReference type="SAM" id="MobiDB-lite"/>
    </source>
</evidence>
<sequence length="82" mass="9793">MHDIKNYFTAIGSGDVRLFVFHCRLNCWFVHSYKVYRSLCRVQRMEHGKTENVFNTKQIPDRTEQNKKTKKLLSKQTLSNDI</sequence>
<dbReference type="EMBL" id="JYDR01000040">
    <property type="protein sequence ID" value="KRY72849.1"/>
    <property type="molecule type" value="Genomic_DNA"/>
</dbReference>
<feature type="region of interest" description="Disordered" evidence="1">
    <location>
        <begin position="56"/>
        <end position="82"/>
    </location>
</feature>
<dbReference type="Proteomes" id="UP000054632">
    <property type="component" value="Unassembled WGS sequence"/>
</dbReference>
<evidence type="ECO:0000313" key="2">
    <source>
        <dbReference type="EMBL" id="KRY72849.1"/>
    </source>
</evidence>
<accession>A0A0V1EH35</accession>
<name>A0A0V1EH35_TRIPS</name>
<gene>
    <name evidence="2" type="ORF">T4A_1483</name>
</gene>
<dbReference type="AlphaFoldDB" id="A0A0V1EH35"/>
<evidence type="ECO:0000313" key="3">
    <source>
        <dbReference type="Proteomes" id="UP000054632"/>
    </source>
</evidence>
<comment type="caution">
    <text evidence="2">The sequence shown here is derived from an EMBL/GenBank/DDBJ whole genome shotgun (WGS) entry which is preliminary data.</text>
</comment>
<reference evidence="2 3" key="1">
    <citation type="submission" date="2015-01" db="EMBL/GenBank/DDBJ databases">
        <title>Evolution of Trichinella species and genotypes.</title>
        <authorList>
            <person name="Korhonen P.K."/>
            <person name="Edoardo P."/>
            <person name="Giuseppe L.R."/>
            <person name="Gasser R.B."/>
        </authorList>
    </citation>
    <scope>NUCLEOTIDE SEQUENCE [LARGE SCALE GENOMIC DNA]</scope>
    <source>
        <strain evidence="2">ISS13</strain>
    </source>
</reference>
<organism evidence="2 3">
    <name type="scientific">Trichinella pseudospiralis</name>
    <name type="common">Parasitic roundworm</name>
    <dbReference type="NCBI Taxonomy" id="6337"/>
    <lineage>
        <taxon>Eukaryota</taxon>
        <taxon>Metazoa</taxon>
        <taxon>Ecdysozoa</taxon>
        <taxon>Nematoda</taxon>
        <taxon>Enoplea</taxon>
        <taxon>Dorylaimia</taxon>
        <taxon>Trichinellida</taxon>
        <taxon>Trichinellidae</taxon>
        <taxon>Trichinella</taxon>
    </lineage>
</organism>
<proteinExistence type="predicted"/>